<protein>
    <submittedName>
        <fullName evidence="1">Uncharacterized protein</fullName>
    </submittedName>
</protein>
<sequence length="65" mass="7056">MTDTEVNLKVKEDVTSTEGNAKILEKDGAIKKGKTEQTLKVTIIISKDKGDSVEKQISVKVPQLG</sequence>
<accession>A0ABR4TEV7</accession>
<gene>
    <name evidence="1" type="ORF">Z960_08370</name>
</gene>
<dbReference type="EMBL" id="JENX01000058">
    <property type="protein sequence ID" value="KEI16748.1"/>
    <property type="molecule type" value="Genomic_DNA"/>
</dbReference>
<organism evidence="1 2">
    <name type="scientific">Clostridium haemolyticum NCTC 9693</name>
    <dbReference type="NCBI Taxonomy" id="1443114"/>
    <lineage>
        <taxon>Bacteria</taxon>
        <taxon>Bacillati</taxon>
        <taxon>Bacillota</taxon>
        <taxon>Clostridia</taxon>
        <taxon>Eubacteriales</taxon>
        <taxon>Clostridiaceae</taxon>
        <taxon>Clostridium</taxon>
    </lineage>
</organism>
<name>A0ABR4TEV7_CLOHA</name>
<dbReference type="RefSeq" id="WP_039228981.1">
    <property type="nucleotide sequence ID" value="NZ_JENX01000058.1"/>
</dbReference>
<comment type="caution">
    <text evidence="1">The sequence shown here is derived from an EMBL/GenBank/DDBJ whole genome shotgun (WGS) entry which is preliminary data.</text>
</comment>
<evidence type="ECO:0000313" key="2">
    <source>
        <dbReference type="Proteomes" id="UP000027937"/>
    </source>
</evidence>
<reference evidence="1 2" key="1">
    <citation type="submission" date="2014-02" db="EMBL/GenBank/DDBJ databases">
        <title>Plasmidome dynamics in the species complex Clostridium novyi sensu lato converts strains of independent lineages into distinctly different pathogens.</title>
        <authorList>
            <person name="Skarin H."/>
            <person name="Segerman B."/>
        </authorList>
    </citation>
    <scope>NUCLEOTIDE SEQUENCE [LARGE SCALE GENOMIC DNA]</scope>
    <source>
        <strain evidence="1 2">NCTC 9693</strain>
    </source>
</reference>
<keyword evidence="2" id="KW-1185">Reference proteome</keyword>
<proteinExistence type="predicted"/>
<evidence type="ECO:0000313" key="1">
    <source>
        <dbReference type="EMBL" id="KEI16748.1"/>
    </source>
</evidence>
<dbReference type="Proteomes" id="UP000027937">
    <property type="component" value="Unassembled WGS sequence"/>
</dbReference>